<accession>A0A2J6QZU2</accession>
<organism evidence="2 3">
    <name type="scientific">Hyaloscypha variabilis (strain UAMH 11265 / GT02V1 / F)</name>
    <name type="common">Meliniomyces variabilis</name>
    <dbReference type="NCBI Taxonomy" id="1149755"/>
    <lineage>
        <taxon>Eukaryota</taxon>
        <taxon>Fungi</taxon>
        <taxon>Dikarya</taxon>
        <taxon>Ascomycota</taxon>
        <taxon>Pezizomycotina</taxon>
        <taxon>Leotiomycetes</taxon>
        <taxon>Helotiales</taxon>
        <taxon>Hyaloscyphaceae</taxon>
        <taxon>Hyaloscypha</taxon>
        <taxon>Hyaloscypha variabilis</taxon>
    </lineage>
</organism>
<dbReference type="AlphaFoldDB" id="A0A2J6QZU2"/>
<name>A0A2J6QZU2_HYAVF</name>
<reference evidence="2 3" key="1">
    <citation type="submission" date="2016-04" db="EMBL/GenBank/DDBJ databases">
        <title>A degradative enzymes factory behind the ericoid mycorrhizal symbiosis.</title>
        <authorList>
            <consortium name="DOE Joint Genome Institute"/>
            <person name="Martino E."/>
            <person name="Morin E."/>
            <person name="Grelet G."/>
            <person name="Kuo A."/>
            <person name="Kohler A."/>
            <person name="Daghino S."/>
            <person name="Barry K."/>
            <person name="Choi C."/>
            <person name="Cichocki N."/>
            <person name="Clum A."/>
            <person name="Copeland A."/>
            <person name="Hainaut M."/>
            <person name="Haridas S."/>
            <person name="Labutti K."/>
            <person name="Lindquist E."/>
            <person name="Lipzen A."/>
            <person name="Khouja H.-R."/>
            <person name="Murat C."/>
            <person name="Ohm R."/>
            <person name="Olson A."/>
            <person name="Spatafora J."/>
            <person name="Veneault-Fourrey C."/>
            <person name="Henrissat B."/>
            <person name="Grigoriev I."/>
            <person name="Martin F."/>
            <person name="Perotto S."/>
        </authorList>
    </citation>
    <scope>NUCLEOTIDE SEQUENCE [LARGE SCALE GENOMIC DNA]</scope>
    <source>
        <strain evidence="2 3">F</strain>
    </source>
</reference>
<feature type="compositionally biased region" description="Basic and acidic residues" evidence="1">
    <location>
        <begin position="96"/>
        <end position="130"/>
    </location>
</feature>
<dbReference type="EMBL" id="KZ613961">
    <property type="protein sequence ID" value="PMD31782.1"/>
    <property type="molecule type" value="Genomic_DNA"/>
</dbReference>
<evidence type="ECO:0000313" key="2">
    <source>
        <dbReference type="EMBL" id="PMD31782.1"/>
    </source>
</evidence>
<feature type="region of interest" description="Disordered" evidence="1">
    <location>
        <begin position="1"/>
        <end position="51"/>
    </location>
</feature>
<keyword evidence="3" id="KW-1185">Reference proteome</keyword>
<dbReference type="OrthoDB" id="10475260at2759"/>
<sequence length="148" mass="16787">MLNQDEDDPSPSWQNMPIETVEPRPKRTGKKGFLPGIWSAKDGPGPAAWRCDNTAIRGQVRRKGERDPMNGGLRMTRAMAETRRWREVGPLPPLSKEVRVRNERVRARREERERERREGEGGKRVEGEKKGKGKGKGKGKKDDGCAVM</sequence>
<evidence type="ECO:0000256" key="1">
    <source>
        <dbReference type="SAM" id="MobiDB-lite"/>
    </source>
</evidence>
<evidence type="ECO:0000313" key="3">
    <source>
        <dbReference type="Proteomes" id="UP000235786"/>
    </source>
</evidence>
<feature type="region of interest" description="Disordered" evidence="1">
    <location>
        <begin position="59"/>
        <end position="78"/>
    </location>
</feature>
<protein>
    <submittedName>
        <fullName evidence="2">Uncharacterized protein</fullName>
    </submittedName>
</protein>
<proteinExistence type="predicted"/>
<dbReference type="Proteomes" id="UP000235786">
    <property type="component" value="Unassembled WGS sequence"/>
</dbReference>
<gene>
    <name evidence="2" type="ORF">L207DRAFT_591210</name>
</gene>
<feature type="region of interest" description="Disordered" evidence="1">
    <location>
        <begin position="86"/>
        <end position="148"/>
    </location>
</feature>